<evidence type="ECO:0000256" key="4">
    <source>
        <dbReference type="SAM" id="MobiDB-lite"/>
    </source>
</evidence>
<keyword evidence="3" id="KW-0274">FAD</keyword>
<sequence>MLKATETPVLIAGGGPVGLVLAIDLAWRGIRSILVNREPDTPTHPRGNSNGCRTMEHYRRLGLADAIRRLGPPTGYPHDVVYLTRLLGYEIARVPHRTPEREQEHCHRPDSPIPEPTHRANQIHVEAFLKRHAEKLEPCDIRFGWTLVGFRAGEDRVDVDVRDGATGKTERIRCGYLIGCDGARSTVRRGLGISYGGWDTPELPFMSGQMLSAHVRIPGLQEIMAVKPAWQHWILNAEARAVVFSLDGRDDYLILFKPRPRETSLETPGTANVAGFVNTIAGERIESEIISVKSWTAGFALVADSFRQGRVFLAGDAAHLFTPTGGLGMNTGIEDAANLAWKLAGTLQGWGGPGLLGSYEPERRPIAIRNTDIARGYSQSLGRMAIPDGLEADGEEGKRQRALFAAQLADTQNGQSMLLGTQLGARYDASPLIIGDGTTPPPDDPVTYAPSACPGGRAPHLWFKGGSALFDHLGRGFTLLVIGANRDGNVQNLMAAASHREIPLHVLWLDETQADPARLRDLYESPLVLIRPDQHVAWRGDVVPEDVDGMLRRVSGWFP</sequence>
<dbReference type="GO" id="GO:0071949">
    <property type="term" value="F:FAD binding"/>
    <property type="evidence" value="ECO:0007669"/>
    <property type="project" value="InterPro"/>
</dbReference>
<dbReference type="Gene3D" id="3.40.30.120">
    <property type="match status" value="1"/>
</dbReference>
<feature type="compositionally biased region" description="Basic and acidic residues" evidence="4">
    <location>
        <begin position="97"/>
        <end position="110"/>
    </location>
</feature>
<feature type="domain" description="FAD-binding" evidence="5">
    <location>
        <begin position="6"/>
        <end position="372"/>
    </location>
</feature>
<comment type="cofactor">
    <cofactor evidence="1">
        <name>FAD</name>
        <dbReference type="ChEBI" id="CHEBI:57692"/>
    </cofactor>
</comment>
<evidence type="ECO:0000256" key="2">
    <source>
        <dbReference type="ARBA" id="ARBA00022630"/>
    </source>
</evidence>
<evidence type="ECO:0000313" key="6">
    <source>
        <dbReference type="EMBL" id="VFJ73130.1"/>
    </source>
</evidence>
<dbReference type="Gene3D" id="3.50.50.60">
    <property type="entry name" value="FAD/NAD(P)-binding domain"/>
    <property type="match status" value="1"/>
</dbReference>
<dbReference type="Gene3D" id="3.30.9.10">
    <property type="entry name" value="D-Amino Acid Oxidase, subunit A, domain 2"/>
    <property type="match status" value="1"/>
</dbReference>
<accession>A0A450TVU8</accession>
<dbReference type="AlphaFoldDB" id="A0A450TVU8"/>
<proteinExistence type="predicted"/>
<evidence type="ECO:0000256" key="1">
    <source>
        <dbReference type="ARBA" id="ARBA00001974"/>
    </source>
</evidence>
<keyword evidence="2" id="KW-0285">Flavoprotein</keyword>
<evidence type="ECO:0000259" key="5">
    <source>
        <dbReference type="Pfam" id="PF01494"/>
    </source>
</evidence>
<dbReference type="InterPro" id="IPR050641">
    <property type="entry name" value="RIFMO-like"/>
</dbReference>
<evidence type="ECO:0000256" key="3">
    <source>
        <dbReference type="ARBA" id="ARBA00022827"/>
    </source>
</evidence>
<feature type="region of interest" description="Disordered" evidence="4">
    <location>
        <begin position="97"/>
        <end position="117"/>
    </location>
</feature>
<dbReference type="EMBL" id="CAADFE010000045">
    <property type="protein sequence ID" value="VFJ73130.1"/>
    <property type="molecule type" value="Genomic_DNA"/>
</dbReference>
<dbReference type="PANTHER" id="PTHR43004">
    <property type="entry name" value="TRK SYSTEM POTASSIUM UPTAKE PROTEIN"/>
    <property type="match status" value="1"/>
</dbReference>
<dbReference type="PANTHER" id="PTHR43004:SF19">
    <property type="entry name" value="BINDING MONOOXYGENASE, PUTATIVE (JCVI)-RELATED"/>
    <property type="match status" value="1"/>
</dbReference>
<dbReference type="InterPro" id="IPR002938">
    <property type="entry name" value="FAD-bd"/>
</dbReference>
<dbReference type="InterPro" id="IPR036188">
    <property type="entry name" value="FAD/NAD-bd_sf"/>
</dbReference>
<dbReference type="Pfam" id="PF21274">
    <property type="entry name" value="Rng_hyd_C"/>
    <property type="match status" value="1"/>
</dbReference>
<reference evidence="6" key="1">
    <citation type="submission" date="2019-02" db="EMBL/GenBank/DDBJ databases">
        <authorList>
            <person name="Gruber-Vodicka R. H."/>
            <person name="Seah K. B. B."/>
        </authorList>
    </citation>
    <scope>NUCLEOTIDE SEQUENCE</scope>
    <source>
        <strain evidence="6">BECK_BZ131</strain>
    </source>
</reference>
<name>A0A450TVU8_9GAMM</name>
<dbReference type="SUPFAM" id="SSF51905">
    <property type="entry name" value="FAD/NAD(P)-binding domain"/>
    <property type="match status" value="1"/>
</dbReference>
<protein>
    <submittedName>
        <fullName evidence="6">2-polyprenyl-6-methoxyphenol hydroxylase</fullName>
    </submittedName>
</protein>
<gene>
    <name evidence="6" type="ORF">BECKFW1821C_GA0114237_10457</name>
</gene>
<dbReference type="GO" id="GO:0016709">
    <property type="term" value="F:oxidoreductase activity, acting on paired donors, with incorporation or reduction of molecular oxygen, NAD(P)H as one donor, and incorporation of one atom of oxygen"/>
    <property type="evidence" value="ECO:0007669"/>
    <property type="project" value="UniProtKB-ARBA"/>
</dbReference>
<dbReference type="Pfam" id="PF01494">
    <property type="entry name" value="FAD_binding_3"/>
    <property type="match status" value="1"/>
</dbReference>
<dbReference type="PRINTS" id="PR00420">
    <property type="entry name" value="RNGMNOXGNASE"/>
</dbReference>
<organism evidence="6">
    <name type="scientific">Candidatus Kentrum sp. FW</name>
    <dbReference type="NCBI Taxonomy" id="2126338"/>
    <lineage>
        <taxon>Bacteria</taxon>
        <taxon>Pseudomonadati</taxon>
        <taxon>Pseudomonadota</taxon>
        <taxon>Gammaproteobacteria</taxon>
        <taxon>Candidatus Kentrum</taxon>
    </lineage>
</organism>
<dbReference type="NCBIfam" id="NF004780">
    <property type="entry name" value="PRK06126.1"/>
    <property type="match status" value="1"/>
</dbReference>